<proteinExistence type="predicted"/>
<dbReference type="AlphaFoldDB" id="U5CY13"/>
<organism evidence="1 2">
    <name type="scientific">Caldanaerobacter subterraneus subsp. yonseiensis KB-1</name>
    <dbReference type="NCBI Taxonomy" id="1388761"/>
    <lineage>
        <taxon>Bacteria</taxon>
        <taxon>Bacillati</taxon>
        <taxon>Bacillota</taxon>
        <taxon>Clostridia</taxon>
        <taxon>Thermoanaerobacterales</taxon>
        <taxon>Thermoanaerobacteraceae</taxon>
        <taxon>Caldanaerobacter</taxon>
    </lineage>
</organism>
<dbReference type="EMBL" id="AXDC01000005">
    <property type="protein sequence ID" value="ERM92877.1"/>
    <property type="molecule type" value="Genomic_DNA"/>
</dbReference>
<protein>
    <submittedName>
        <fullName evidence="1">Uncharacterized protein</fullName>
    </submittedName>
</protein>
<dbReference type="Proteomes" id="UP000016856">
    <property type="component" value="Unassembled WGS sequence"/>
</dbReference>
<gene>
    <name evidence="1" type="ORF">O163_02940</name>
</gene>
<accession>U5CY13</accession>
<reference evidence="1 2" key="1">
    <citation type="journal article" date="2013" name="Genome Announc.">
        <title>Draft Genome Sequence of an Anaerobic and Extremophilic Bacterium, Caldanaerobacter yonseiensis, Isolated from a Geothermal Hot Stream.</title>
        <authorList>
            <person name="Lee S.J."/>
            <person name="Lee Y.J."/>
            <person name="Park G.S."/>
            <person name="Kim B.C."/>
            <person name="Lee S.J."/>
            <person name="Shin J.H."/>
            <person name="Lee D.W."/>
        </authorList>
    </citation>
    <scope>NUCLEOTIDE SEQUENCE [LARGE SCALE GENOMIC DNA]</scope>
    <source>
        <strain evidence="1 2">KB-1</strain>
    </source>
</reference>
<evidence type="ECO:0000313" key="1">
    <source>
        <dbReference type="EMBL" id="ERM92877.1"/>
    </source>
</evidence>
<evidence type="ECO:0000313" key="2">
    <source>
        <dbReference type="Proteomes" id="UP000016856"/>
    </source>
</evidence>
<name>U5CY13_CALSX</name>
<dbReference type="PATRIC" id="fig|1388761.3.peg.585"/>
<sequence length="59" mass="7107">MKIVKENEAEYRLNPYHLQKNLLEALWYDEETYTGRSICEQAMDKIHFKGNNTSTKVWQ</sequence>
<comment type="caution">
    <text evidence="1">The sequence shown here is derived from an EMBL/GenBank/DDBJ whole genome shotgun (WGS) entry which is preliminary data.</text>
</comment>